<dbReference type="RefSeq" id="XP_019637491.1">
    <property type="nucleotide sequence ID" value="XM_019781932.1"/>
</dbReference>
<dbReference type="InterPro" id="IPR038277">
    <property type="entry name" value="UreF_sf"/>
</dbReference>
<dbReference type="HAMAP" id="MF_01385">
    <property type="entry name" value="UreF"/>
    <property type="match status" value="1"/>
</dbReference>
<evidence type="ECO:0000256" key="1">
    <source>
        <dbReference type="ARBA" id="ARBA00022988"/>
    </source>
</evidence>
<name>A0A6P5A6S8_BRABE</name>
<dbReference type="Pfam" id="PF01730">
    <property type="entry name" value="UreF"/>
    <property type="match status" value="1"/>
</dbReference>
<dbReference type="PANTHER" id="PTHR33620:SF1">
    <property type="entry name" value="UREASE ACCESSORY PROTEIN F"/>
    <property type="match status" value="1"/>
</dbReference>
<dbReference type="Gene3D" id="1.10.4190.10">
    <property type="entry name" value="Urease accessory protein UreF"/>
    <property type="match status" value="1"/>
</dbReference>
<dbReference type="PANTHER" id="PTHR33620">
    <property type="entry name" value="UREASE ACCESSORY PROTEIN F"/>
    <property type="match status" value="1"/>
</dbReference>
<dbReference type="OrthoDB" id="2550922at2759"/>
<dbReference type="Proteomes" id="UP000515135">
    <property type="component" value="Unplaced"/>
</dbReference>
<dbReference type="KEGG" id="bbel:109479884"/>
<organism evidence="4 5">
    <name type="scientific">Branchiostoma belcheri</name>
    <name type="common">Amphioxus</name>
    <dbReference type="NCBI Taxonomy" id="7741"/>
    <lineage>
        <taxon>Eukaryota</taxon>
        <taxon>Metazoa</taxon>
        <taxon>Chordata</taxon>
        <taxon>Cephalochordata</taxon>
        <taxon>Leptocardii</taxon>
        <taxon>Amphioxiformes</taxon>
        <taxon>Branchiostomatidae</taxon>
        <taxon>Branchiostoma</taxon>
    </lineage>
</organism>
<dbReference type="GeneID" id="109479884"/>
<evidence type="ECO:0000256" key="3">
    <source>
        <dbReference type="ARBA" id="ARBA00046339"/>
    </source>
</evidence>
<evidence type="ECO:0000313" key="5">
    <source>
        <dbReference type="RefSeq" id="XP_019637491.1"/>
    </source>
</evidence>
<dbReference type="PIRSF" id="PIRSF009467">
    <property type="entry name" value="Ureas_acces_UreF"/>
    <property type="match status" value="1"/>
</dbReference>
<dbReference type="InterPro" id="IPR002639">
    <property type="entry name" value="UreF"/>
</dbReference>
<proteinExistence type="inferred from homology"/>
<reference evidence="5" key="1">
    <citation type="submission" date="2025-08" db="UniProtKB">
        <authorList>
            <consortium name="RefSeq"/>
        </authorList>
    </citation>
    <scope>IDENTIFICATION</scope>
    <source>
        <tissue evidence="5">Gonad</tissue>
    </source>
</reference>
<gene>
    <name evidence="5" type="primary">LOC109479884</name>
</gene>
<keyword evidence="1" id="KW-0996">Nickel insertion</keyword>
<accession>A0A6P5A6S8</accession>
<dbReference type="GO" id="GO:0016151">
    <property type="term" value="F:nickel cation binding"/>
    <property type="evidence" value="ECO:0007669"/>
    <property type="project" value="InterPro"/>
</dbReference>
<keyword evidence="2" id="KW-0143">Chaperone</keyword>
<dbReference type="AlphaFoldDB" id="A0A6P5A6S8"/>
<protein>
    <submittedName>
        <fullName evidence="5">Urease accessory protein F-like</fullName>
    </submittedName>
</protein>
<evidence type="ECO:0000313" key="4">
    <source>
        <dbReference type="Proteomes" id="UP000515135"/>
    </source>
</evidence>
<evidence type="ECO:0000256" key="2">
    <source>
        <dbReference type="ARBA" id="ARBA00023186"/>
    </source>
</evidence>
<sequence>MNRKLVTILQISDSAFPTGGFSHSVGLEAAIKLGIVNTAKNFKQFTVQCMENAGSFSLPYVTAAYHSYMDRDRLTDLDSRCQACLNNHVANRASIRQGNSLIVTAAKIFPDEEIRQIETLLDQDRLYGHYAVMFGFLSSVLQLDLHQAHQMFVFGVLRTIIASAVRLGNVGAIEAQRIQFELQQGVDNIIRRNLSRTVEEACVTFPLVDITQNTHDTMFAKLFHS</sequence>
<comment type="similarity">
    <text evidence="3">Belongs to the UreF family.</text>
</comment>
<keyword evidence="4" id="KW-1185">Reference proteome</keyword>